<sequence>MSYVTLSKYNAAEDTNMIENTDILFNIEKEVSLDFEQIRPAKEQILQAIHYHDDCRDDVVCDTIKQLLRQAGEKADIRIGYKLYPVLKAERQTKSIILEQTVLETKPIIFAQLHKADYLLIFAATAGAQISRWADEYVQQGDPFTAYLADAIASETVERAADWLEVRIGQQMAKKGLNITNRYSPGYCGWDVSEQQKLFSLLPENCCGIRLTDSSLMLPIKSVSGVIGVGKTVRKTAYKCAVCDKEDCYLRRRP</sequence>
<protein>
    <submittedName>
        <fullName evidence="2">Methionine synthase</fullName>
    </submittedName>
</protein>
<dbReference type="Gene3D" id="3.40.109.40">
    <property type="match status" value="1"/>
</dbReference>
<dbReference type="Pfam" id="PF02965">
    <property type="entry name" value="Met_synt_B12"/>
    <property type="match status" value="1"/>
</dbReference>
<dbReference type="InterPro" id="IPR017342">
    <property type="entry name" value="S-AdoMet-dep_Met_synth_prd"/>
</dbReference>
<dbReference type="AlphaFoldDB" id="A0A7V4TZ64"/>
<evidence type="ECO:0000313" key="2">
    <source>
        <dbReference type="EMBL" id="HGY55049.1"/>
    </source>
</evidence>
<dbReference type="SUPFAM" id="SSF56507">
    <property type="entry name" value="Methionine synthase activation domain-like"/>
    <property type="match status" value="1"/>
</dbReference>
<dbReference type="InterPro" id="IPR004223">
    <property type="entry name" value="VitB12-dep_Met_synth_activ_dom"/>
</dbReference>
<feature type="domain" description="AdoMet activation" evidence="1">
    <location>
        <begin position="113"/>
        <end position="252"/>
    </location>
</feature>
<reference evidence="2" key="1">
    <citation type="journal article" date="2020" name="mSystems">
        <title>Genome- and Community-Level Interaction Insights into Carbon Utilization and Element Cycling Functions of Hydrothermarchaeota in Hydrothermal Sediment.</title>
        <authorList>
            <person name="Zhou Z."/>
            <person name="Liu Y."/>
            <person name="Xu W."/>
            <person name="Pan J."/>
            <person name="Luo Z.H."/>
            <person name="Li M."/>
        </authorList>
    </citation>
    <scope>NUCLEOTIDE SEQUENCE [LARGE SCALE GENOMIC DNA]</scope>
    <source>
        <strain evidence="2">HyVt-577</strain>
    </source>
</reference>
<dbReference type="EMBL" id="DRQG01000044">
    <property type="protein sequence ID" value="HGY55049.1"/>
    <property type="molecule type" value="Genomic_DNA"/>
</dbReference>
<proteinExistence type="predicted"/>
<name>A0A7V4TZ64_CALAY</name>
<dbReference type="GO" id="GO:0008705">
    <property type="term" value="F:methionine synthase activity"/>
    <property type="evidence" value="ECO:0007669"/>
    <property type="project" value="InterPro"/>
</dbReference>
<organism evidence="2">
    <name type="scientific">Caldithrix abyssi</name>
    <dbReference type="NCBI Taxonomy" id="187145"/>
    <lineage>
        <taxon>Bacteria</taxon>
        <taxon>Pseudomonadati</taxon>
        <taxon>Calditrichota</taxon>
        <taxon>Calditrichia</taxon>
        <taxon>Calditrichales</taxon>
        <taxon>Calditrichaceae</taxon>
        <taxon>Caldithrix</taxon>
    </lineage>
</organism>
<evidence type="ECO:0000259" key="1">
    <source>
        <dbReference type="Pfam" id="PF02965"/>
    </source>
</evidence>
<gene>
    <name evidence="2" type="ORF">ENK44_05065</name>
</gene>
<dbReference type="PIRSF" id="PIRSF037984">
    <property type="entry name" value="Met_synth_TM0269_prd"/>
    <property type="match status" value="1"/>
</dbReference>
<accession>A0A7V4TZ64</accession>
<dbReference type="Proteomes" id="UP000885779">
    <property type="component" value="Unassembled WGS sequence"/>
</dbReference>
<dbReference type="InterPro" id="IPR037010">
    <property type="entry name" value="VitB12-dep_Met_synth_activ_sf"/>
</dbReference>
<comment type="caution">
    <text evidence="2">The sequence shown here is derived from an EMBL/GenBank/DDBJ whole genome shotgun (WGS) entry which is preliminary data.</text>
</comment>